<dbReference type="RefSeq" id="XP_013953607.1">
    <property type="nucleotide sequence ID" value="XM_014098132.1"/>
</dbReference>
<comment type="caution">
    <text evidence="2">The sequence shown here is derived from an EMBL/GenBank/DDBJ whole genome shotgun (WGS) entry which is preliminary data.</text>
</comment>
<dbReference type="VEuPathDB" id="FungiDB:TRIVIDRAFT_216494"/>
<reference evidence="2 3" key="1">
    <citation type="journal article" date="2011" name="Genome Biol.">
        <title>Comparative genome sequence analysis underscores mycoparasitism as the ancestral life style of Trichoderma.</title>
        <authorList>
            <person name="Kubicek C.P."/>
            <person name="Herrera-Estrella A."/>
            <person name="Seidl-Seiboth V."/>
            <person name="Martinez D.A."/>
            <person name="Druzhinina I.S."/>
            <person name="Thon M."/>
            <person name="Zeilinger S."/>
            <person name="Casas-Flores S."/>
            <person name="Horwitz B.A."/>
            <person name="Mukherjee P.K."/>
            <person name="Mukherjee M."/>
            <person name="Kredics L."/>
            <person name="Alcaraz L.D."/>
            <person name="Aerts A."/>
            <person name="Antal Z."/>
            <person name="Atanasova L."/>
            <person name="Cervantes-Badillo M.G."/>
            <person name="Challacombe J."/>
            <person name="Chertkov O."/>
            <person name="McCluskey K."/>
            <person name="Coulpier F."/>
            <person name="Deshpande N."/>
            <person name="von Doehren H."/>
            <person name="Ebbole D.J."/>
            <person name="Esquivel-Naranjo E.U."/>
            <person name="Fekete E."/>
            <person name="Flipphi M."/>
            <person name="Glaser F."/>
            <person name="Gomez-Rodriguez E.Y."/>
            <person name="Gruber S."/>
            <person name="Han C."/>
            <person name="Henrissat B."/>
            <person name="Hermosa R."/>
            <person name="Hernandez-Onate M."/>
            <person name="Karaffa L."/>
            <person name="Kosti I."/>
            <person name="Le Crom S."/>
            <person name="Lindquist E."/>
            <person name="Lucas S."/>
            <person name="Luebeck M."/>
            <person name="Luebeck P.S."/>
            <person name="Margeot A."/>
            <person name="Metz B."/>
            <person name="Misra M."/>
            <person name="Nevalainen H."/>
            <person name="Omann M."/>
            <person name="Packer N."/>
            <person name="Perrone G."/>
            <person name="Uresti-Rivera E.E."/>
            <person name="Salamov A."/>
            <person name="Schmoll M."/>
            <person name="Seiboth B."/>
            <person name="Shapiro H."/>
            <person name="Sukno S."/>
            <person name="Tamayo-Ramos J.A."/>
            <person name="Tisch D."/>
            <person name="Wiest A."/>
            <person name="Wilkinson H.H."/>
            <person name="Zhang M."/>
            <person name="Coutinho P.M."/>
            <person name="Kenerley C.M."/>
            <person name="Monte E."/>
            <person name="Baker S.E."/>
            <person name="Grigoriev I.V."/>
        </authorList>
    </citation>
    <scope>NUCLEOTIDE SEQUENCE [LARGE SCALE GENOMIC DNA]</scope>
    <source>
        <strain evidence="3">Gv29-8 / FGSC 10586</strain>
    </source>
</reference>
<evidence type="ECO:0000313" key="2">
    <source>
        <dbReference type="EMBL" id="EHK19406.1"/>
    </source>
</evidence>
<proteinExistence type="predicted"/>
<protein>
    <submittedName>
        <fullName evidence="2">Uncharacterized protein</fullName>
    </submittedName>
</protein>
<feature type="compositionally biased region" description="Basic and acidic residues" evidence="1">
    <location>
        <begin position="57"/>
        <end position="68"/>
    </location>
</feature>
<feature type="compositionally biased region" description="Basic residues" evidence="1">
    <location>
        <begin position="187"/>
        <end position="196"/>
    </location>
</feature>
<dbReference type="OMA" id="CELWYLS"/>
<dbReference type="AlphaFoldDB" id="G9N0X3"/>
<gene>
    <name evidence="2" type="ORF">TRIVIDRAFT_216494</name>
</gene>
<dbReference type="InParanoid" id="G9N0X3"/>
<evidence type="ECO:0000313" key="3">
    <source>
        <dbReference type="Proteomes" id="UP000007115"/>
    </source>
</evidence>
<feature type="region of interest" description="Disordered" evidence="1">
    <location>
        <begin position="128"/>
        <end position="249"/>
    </location>
</feature>
<dbReference type="Proteomes" id="UP000007115">
    <property type="component" value="Unassembled WGS sequence"/>
</dbReference>
<evidence type="ECO:0000256" key="1">
    <source>
        <dbReference type="SAM" id="MobiDB-lite"/>
    </source>
</evidence>
<dbReference type="OrthoDB" id="4899299at2759"/>
<dbReference type="EMBL" id="ABDF02000083">
    <property type="protein sequence ID" value="EHK19406.1"/>
    <property type="molecule type" value="Genomic_DNA"/>
</dbReference>
<sequence>MSKRKFSSDPPLPRKKAKVAQHHVSLEFEACDTLTIPSPPSSQTTPTRLEKRKRTDHSHIDSRDEPSAKRARTSQSPSDTTSCPRSFSPEPWPSIGYVPEEEKEPNPLVEEFYRSCIETEVACSCQPQTICRNPLPSPVPSESDASENEAIEQTIVHAAHQTRHSASEPQQMLYLKPQKSLSPKVSSSRRRNRSSRQRIERRIPVSSYQEQPRQQRRKKKNIYHDRPRDENPSPLVKRFLQSKRSSRRDSQCELWYLSNNGIACAVTSTRR</sequence>
<feature type="compositionally biased region" description="Basic and acidic residues" evidence="1">
    <location>
        <begin position="222"/>
        <end position="231"/>
    </location>
</feature>
<feature type="compositionally biased region" description="Polar residues" evidence="1">
    <location>
        <begin position="73"/>
        <end position="85"/>
    </location>
</feature>
<dbReference type="GeneID" id="25791120"/>
<dbReference type="HOGENOM" id="CLU_1019633_0_0_1"/>
<name>G9N0X3_HYPVG</name>
<dbReference type="eggNOG" id="ENOG502TJF1">
    <property type="taxonomic scope" value="Eukaryota"/>
</dbReference>
<keyword evidence="3" id="KW-1185">Reference proteome</keyword>
<feature type="region of interest" description="Disordered" evidence="1">
    <location>
        <begin position="1"/>
        <end position="105"/>
    </location>
</feature>
<organism evidence="2 3">
    <name type="scientific">Hypocrea virens (strain Gv29-8 / FGSC 10586)</name>
    <name type="common">Gliocladium virens</name>
    <name type="synonym">Trichoderma virens</name>
    <dbReference type="NCBI Taxonomy" id="413071"/>
    <lineage>
        <taxon>Eukaryota</taxon>
        <taxon>Fungi</taxon>
        <taxon>Dikarya</taxon>
        <taxon>Ascomycota</taxon>
        <taxon>Pezizomycotina</taxon>
        <taxon>Sordariomycetes</taxon>
        <taxon>Hypocreomycetidae</taxon>
        <taxon>Hypocreales</taxon>
        <taxon>Hypocreaceae</taxon>
        <taxon>Trichoderma</taxon>
    </lineage>
</organism>
<accession>G9N0X3</accession>